<comment type="caution">
    <text evidence="3">The sequence shown here is derived from an EMBL/GenBank/DDBJ whole genome shotgun (WGS) entry which is preliminary data.</text>
</comment>
<accession>A0A502FZU6</accession>
<protein>
    <submittedName>
        <fullName evidence="3">RNA polymerase subunit sigma-70</fullName>
    </submittedName>
</protein>
<reference evidence="3 4" key="1">
    <citation type="journal article" date="2019" name="Environ. Microbiol.">
        <title>Species interactions and distinct microbial communities in high Arctic permafrost affected cryosols are associated with the CH4 and CO2 gas fluxes.</title>
        <authorList>
            <person name="Altshuler I."/>
            <person name="Hamel J."/>
            <person name="Turney S."/>
            <person name="Magnuson E."/>
            <person name="Levesque R."/>
            <person name="Greer C."/>
            <person name="Whyte L.G."/>
        </authorList>
    </citation>
    <scope>NUCLEOTIDE SEQUENCE [LARGE SCALE GENOMIC DNA]</scope>
    <source>
        <strain evidence="3 4">E6.1</strain>
    </source>
</reference>
<dbReference type="Gene3D" id="1.10.10.10">
    <property type="entry name" value="Winged helix-like DNA-binding domain superfamily/Winged helix DNA-binding domain"/>
    <property type="match status" value="1"/>
</dbReference>
<dbReference type="SUPFAM" id="SSF88659">
    <property type="entry name" value="Sigma3 and sigma4 domains of RNA polymerase sigma factors"/>
    <property type="match status" value="1"/>
</dbReference>
<dbReference type="Proteomes" id="UP000319931">
    <property type="component" value="Unassembled WGS sequence"/>
</dbReference>
<dbReference type="Pfam" id="PF08281">
    <property type="entry name" value="Sigma70_r4_2"/>
    <property type="match status" value="1"/>
</dbReference>
<evidence type="ECO:0000313" key="4">
    <source>
        <dbReference type="Proteomes" id="UP000319931"/>
    </source>
</evidence>
<evidence type="ECO:0000313" key="3">
    <source>
        <dbReference type="EMBL" id="TPG55044.1"/>
    </source>
</evidence>
<dbReference type="GO" id="GO:0016987">
    <property type="term" value="F:sigma factor activity"/>
    <property type="evidence" value="ECO:0007669"/>
    <property type="project" value="InterPro"/>
</dbReference>
<dbReference type="InterPro" id="IPR036388">
    <property type="entry name" value="WH-like_DNA-bd_sf"/>
</dbReference>
<organism evidence="3 4">
    <name type="scientific">Sphingomonas glacialis</name>
    <dbReference type="NCBI Taxonomy" id="658225"/>
    <lineage>
        <taxon>Bacteria</taxon>
        <taxon>Pseudomonadati</taxon>
        <taxon>Pseudomonadota</taxon>
        <taxon>Alphaproteobacteria</taxon>
        <taxon>Sphingomonadales</taxon>
        <taxon>Sphingomonadaceae</taxon>
        <taxon>Sphingomonas</taxon>
    </lineage>
</organism>
<evidence type="ECO:0000259" key="2">
    <source>
        <dbReference type="Pfam" id="PF08281"/>
    </source>
</evidence>
<dbReference type="InterPro" id="IPR013249">
    <property type="entry name" value="RNA_pol_sigma70_r4_t2"/>
</dbReference>
<sequence>MTGDREDVKARSTERDKGEWQGPVPPEQLATMERAMLSLPRMTREVFLAHRLDGASYFEIAGATGLSIRQVERHMAKALLRLSRFMDGDERTPWRRWWNAQCQRWFP</sequence>
<evidence type="ECO:0000256" key="1">
    <source>
        <dbReference type="SAM" id="MobiDB-lite"/>
    </source>
</evidence>
<dbReference type="EMBL" id="RCZC01000002">
    <property type="protein sequence ID" value="TPG55044.1"/>
    <property type="molecule type" value="Genomic_DNA"/>
</dbReference>
<dbReference type="InterPro" id="IPR013324">
    <property type="entry name" value="RNA_pol_sigma_r3/r4-like"/>
</dbReference>
<feature type="domain" description="RNA polymerase sigma factor 70 region 4 type 2" evidence="2">
    <location>
        <begin position="32"/>
        <end position="82"/>
    </location>
</feature>
<dbReference type="GO" id="GO:0006352">
    <property type="term" value="P:DNA-templated transcription initiation"/>
    <property type="evidence" value="ECO:0007669"/>
    <property type="project" value="InterPro"/>
</dbReference>
<proteinExistence type="predicted"/>
<dbReference type="GO" id="GO:0003677">
    <property type="term" value="F:DNA binding"/>
    <property type="evidence" value="ECO:0007669"/>
    <property type="project" value="InterPro"/>
</dbReference>
<name>A0A502FZU6_9SPHN</name>
<dbReference type="RefSeq" id="WP_140850183.1">
    <property type="nucleotide sequence ID" value="NZ_RCZC01000002.1"/>
</dbReference>
<keyword evidence="4" id="KW-1185">Reference proteome</keyword>
<feature type="compositionally biased region" description="Basic and acidic residues" evidence="1">
    <location>
        <begin position="1"/>
        <end position="19"/>
    </location>
</feature>
<dbReference type="AlphaFoldDB" id="A0A502FZU6"/>
<feature type="region of interest" description="Disordered" evidence="1">
    <location>
        <begin position="1"/>
        <end position="29"/>
    </location>
</feature>
<gene>
    <name evidence="3" type="ORF">EAH76_10750</name>
</gene>
<dbReference type="OrthoDB" id="7477632at2"/>